<keyword evidence="2" id="KW-0472">Membrane</keyword>
<evidence type="ECO:0000256" key="1">
    <source>
        <dbReference type="SAM" id="MobiDB-lite"/>
    </source>
</evidence>
<dbReference type="EMBL" id="BAAAHP010000093">
    <property type="protein sequence ID" value="GAA0939368.1"/>
    <property type="molecule type" value="Genomic_DNA"/>
</dbReference>
<sequence>MGGDGTGDAERDEATIIEGAEAQGAEEPRAAEPAEKPAEKPAEPGRSVVAAVLLNLTGLGLGYLHLRCWLRATACLVIVAAMIAVAFTNDASGTPWLWRILFASWVAATALDAWAVARLRPRPATSAARLRPAALGIVALLVVVGGHIGYAEAARATYATGVAAQATADCTAANRSFSLVTGPYELTLSRDVPAAALRRAECTQFLDAEQAERAGTLAGAVAAYQTFRRDHAGSVLEPFARDGVRRVLQVWAVALRGAGDLDGAIARYGELLGELGTEPAAAQVREDLAATHVERATASRTAMAAAAGQARVDAMRAAMDDLLLVGRDLADTTSAAGVPQAVLDTFTEANSAFAEGRFCDALPVLDYAITLPESAGVAAVANGDRARSLSGCALANFGSGDYTGATDRFQTLMVDYPNDPDVPQARSAVITAEVGRAAGVALPLPAPLGAPASEPVVLYNAAATEVRVLVAGPTAQEITLPACPGCPRSYVAGSDSCPGAAGKPSSPIRLRPGTYYVLQDREEFGPDDSVNEPITVQRGGGELCVTVTAG</sequence>
<dbReference type="RefSeq" id="WP_343942368.1">
    <property type="nucleotide sequence ID" value="NZ_BAAAHP010000093.1"/>
</dbReference>
<feature type="transmembrane region" description="Helical" evidence="2">
    <location>
        <begin position="129"/>
        <end position="150"/>
    </location>
</feature>
<protein>
    <recommendedName>
        <fullName evidence="5">Tetratricopeptide repeat protein</fullName>
    </recommendedName>
</protein>
<evidence type="ECO:0000256" key="2">
    <source>
        <dbReference type="SAM" id="Phobius"/>
    </source>
</evidence>
<feature type="region of interest" description="Disordered" evidence="1">
    <location>
        <begin position="1"/>
        <end position="43"/>
    </location>
</feature>
<dbReference type="Proteomes" id="UP001499967">
    <property type="component" value="Unassembled WGS sequence"/>
</dbReference>
<feature type="transmembrane region" description="Helical" evidence="2">
    <location>
        <begin position="96"/>
        <end position="117"/>
    </location>
</feature>
<accession>A0ABN1Q9L7</accession>
<evidence type="ECO:0000313" key="4">
    <source>
        <dbReference type="Proteomes" id="UP001499967"/>
    </source>
</evidence>
<gene>
    <name evidence="3" type="ORF">GCM10009559_33740</name>
</gene>
<evidence type="ECO:0000313" key="3">
    <source>
        <dbReference type="EMBL" id="GAA0939368.1"/>
    </source>
</evidence>
<keyword evidence="2" id="KW-0812">Transmembrane</keyword>
<comment type="caution">
    <text evidence="3">The sequence shown here is derived from an EMBL/GenBank/DDBJ whole genome shotgun (WGS) entry which is preliminary data.</text>
</comment>
<name>A0ABN1Q9L7_9PSEU</name>
<reference evidence="3 4" key="1">
    <citation type="journal article" date="2019" name="Int. J. Syst. Evol. Microbiol.">
        <title>The Global Catalogue of Microorganisms (GCM) 10K type strain sequencing project: providing services to taxonomists for standard genome sequencing and annotation.</title>
        <authorList>
            <consortium name="The Broad Institute Genomics Platform"/>
            <consortium name="The Broad Institute Genome Sequencing Center for Infectious Disease"/>
            <person name="Wu L."/>
            <person name="Ma J."/>
        </authorList>
    </citation>
    <scope>NUCLEOTIDE SEQUENCE [LARGE SCALE GENOMIC DNA]</scope>
    <source>
        <strain evidence="3 4">JCM 11117</strain>
    </source>
</reference>
<organism evidence="3 4">
    <name type="scientific">Pseudonocardia zijingensis</name>
    <dbReference type="NCBI Taxonomy" id="153376"/>
    <lineage>
        <taxon>Bacteria</taxon>
        <taxon>Bacillati</taxon>
        <taxon>Actinomycetota</taxon>
        <taxon>Actinomycetes</taxon>
        <taxon>Pseudonocardiales</taxon>
        <taxon>Pseudonocardiaceae</taxon>
        <taxon>Pseudonocardia</taxon>
    </lineage>
</organism>
<feature type="transmembrane region" description="Helical" evidence="2">
    <location>
        <begin position="73"/>
        <end position="90"/>
    </location>
</feature>
<feature type="compositionally biased region" description="Basic and acidic residues" evidence="1">
    <location>
        <begin position="26"/>
        <end position="43"/>
    </location>
</feature>
<feature type="transmembrane region" description="Helical" evidence="2">
    <location>
        <begin position="47"/>
        <end position="66"/>
    </location>
</feature>
<evidence type="ECO:0008006" key="5">
    <source>
        <dbReference type="Google" id="ProtNLM"/>
    </source>
</evidence>
<keyword evidence="4" id="KW-1185">Reference proteome</keyword>
<proteinExistence type="predicted"/>
<keyword evidence="2" id="KW-1133">Transmembrane helix</keyword>